<dbReference type="GO" id="GO:0006574">
    <property type="term" value="P:L-valine catabolic process"/>
    <property type="evidence" value="ECO:0007669"/>
    <property type="project" value="TreeGrafter"/>
</dbReference>
<dbReference type="InterPro" id="IPR029045">
    <property type="entry name" value="ClpP/crotonase-like_dom_sf"/>
</dbReference>
<name>A0A378R4I7_9GAMM</name>
<evidence type="ECO:0000256" key="1">
    <source>
        <dbReference type="ARBA" id="ARBA00001709"/>
    </source>
</evidence>
<dbReference type="SUPFAM" id="SSF52096">
    <property type="entry name" value="ClpP/crotonase"/>
    <property type="match status" value="1"/>
</dbReference>
<dbReference type="GO" id="GO:0005829">
    <property type="term" value="C:cytosol"/>
    <property type="evidence" value="ECO:0007669"/>
    <property type="project" value="TreeGrafter"/>
</dbReference>
<protein>
    <recommendedName>
        <fullName evidence="2">3-hydroxyisobutyryl-CoA hydrolase</fullName>
        <ecNumber evidence="2">3.1.2.4</ecNumber>
    </recommendedName>
</protein>
<dbReference type="GO" id="GO:0003860">
    <property type="term" value="F:3-hydroxyisobutyryl-CoA hydrolase activity"/>
    <property type="evidence" value="ECO:0007669"/>
    <property type="project" value="UniProtKB-EC"/>
</dbReference>
<dbReference type="PANTHER" id="PTHR43176">
    <property type="entry name" value="3-HYDROXYISOBUTYRYL-COA HYDROLASE-RELATED"/>
    <property type="match status" value="1"/>
</dbReference>
<feature type="domain" description="Enoyl-CoA hydratase/isomerase" evidence="4">
    <location>
        <begin position="32"/>
        <end position="381"/>
    </location>
</feature>
<comment type="catalytic activity">
    <reaction evidence="1">
        <text>3-hydroxy-2-methylpropanoyl-CoA + H2O = 3-hydroxy-2-methylpropanoate + CoA + H(+)</text>
        <dbReference type="Rhea" id="RHEA:20888"/>
        <dbReference type="ChEBI" id="CHEBI:11805"/>
        <dbReference type="ChEBI" id="CHEBI:15377"/>
        <dbReference type="ChEBI" id="CHEBI:15378"/>
        <dbReference type="ChEBI" id="CHEBI:57287"/>
        <dbReference type="ChEBI" id="CHEBI:57340"/>
        <dbReference type="EC" id="3.1.2.4"/>
    </reaction>
</comment>
<dbReference type="PANTHER" id="PTHR43176:SF3">
    <property type="entry name" value="3-HYDROXYISOBUTYRYL-COA HYDROLASE, MITOCHONDRIAL"/>
    <property type="match status" value="1"/>
</dbReference>
<evidence type="ECO:0000259" key="4">
    <source>
        <dbReference type="Pfam" id="PF16113"/>
    </source>
</evidence>
<keyword evidence="3" id="KW-0378">Hydrolase</keyword>
<dbReference type="Proteomes" id="UP000255279">
    <property type="component" value="Unassembled WGS sequence"/>
</dbReference>
<reference evidence="5 6" key="1">
    <citation type="submission" date="2018-06" db="EMBL/GenBank/DDBJ databases">
        <authorList>
            <consortium name="Pathogen Informatics"/>
            <person name="Doyle S."/>
        </authorList>
    </citation>
    <scope>NUCLEOTIDE SEQUENCE [LARGE SCALE GENOMIC DNA]</scope>
    <source>
        <strain evidence="5 6">NCTC10293</strain>
    </source>
</reference>
<dbReference type="NCBIfam" id="NF004127">
    <property type="entry name" value="PRK05617.1"/>
    <property type="match status" value="1"/>
</dbReference>
<organism evidence="5 6">
    <name type="scientific">Moraxella caviae</name>
    <dbReference type="NCBI Taxonomy" id="34060"/>
    <lineage>
        <taxon>Bacteria</taxon>
        <taxon>Pseudomonadati</taxon>
        <taxon>Pseudomonadota</taxon>
        <taxon>Gammaproteobacteria</taxon>
        <taxon>Moraxellales</taxon>
        <taxon>Moraxellaceae</taxon>
        <taxon>Moraxella</taxon>
    </lineage>
</organism>
<dbReference type="AlphaFoldDB" id="A0A378R4I7"/>
<evidence type="ECO:0000256" key="3">
    <source>
        <dbReference type="ARBA" id="ARBA00022801"/>
    </source>
</evidence>
<gene>
    <name evidence="5" type="primary">echA8_2</name>
    <name evidence="5" type="ORF">NCTC10293_00546</name>
</gene>
<dbReference type="GO" id="GO:0016829">
    <property type="term" value="F:lyase activity"/>
    <property type="evidence" value="ECO:0007669"/>
    <property type="project" value="UniProtKB-KW"/>
</dbReference>
<dbReference type="Gene3D" id="3.90.226.10">
    <property type="entry name" value="2-enoyl-CoA Hydratase, Chain A, domain 1"/>
    <property type="match status" value="1"/>
</dbReference>
<dbReference type="InterPro" id="IPR045004">
    <property type="entry name" value="ECH_dom"/>
</dbReference>
<dbReference type="InterPro" id="IPR032259">
    <property type="entry name" value="HIBYL-CoA-H"/>
</dbReference>
<proteinExistence type="predicted"/>
<keyword evidence="5" id="KW-0456">Lyase</keyword>
<dbReference type="Pfam" id="PF16113">
    <property type="entry name" value="ECH_2"/>
    <property type="match status" value="1"/>
</dbReference>
<accession>A0A378R4I7</accession>
<evidence type="ECO:0000313" key="6">
    <source>
        <dbReference type="Proteomes" id="UP000255279"/>
    </source>
</evidence>
<sequence>MTTPNTNLSSTPSQSEFIQSTLIATASGHKIAHLTLNNPKLLNAQNLEMVRTMRVLFDAWAADDDVVMVLLTGSGERAFCAGGDIKSLHAHGIDEQDLASADKDGLLAEKIQLAKEFFIHEYGTMYAMHTYPKPIVAWGNGVVMGGGLGLLAASSHKVVTNSTLMAMPEVSIGLFPDAGGSYFLNHMLGKVGLFLGLTGARFTGADALHLGLADAFCAHDDFDALLATLCQADWQATKNDAHALVSKVLQQYHRAYPPSQVLSALDEINRLMNAGDLLAVDSALQNYTGDDAWIKAAIDSYRQGSATTKALTWRIFHALRTTKKGVALSEIFKMEECVATQCVVRGDFKEGVRALLIDKDKNPKWRYTLQNLPDEYLAQFFENGW</sequence>
<dbReference type="CDD" id="cd06558">
    <property type="entry name" value="crotonase-like"/>
    <property type="match status" value="1"/>
</dbReference>
<dbReference type="EC" id="3.1.2.4" evidence="2"/>
<evidence type="ECO:0000256" key="2">
    <source>
        <dbReference type="ARBA" id="ARBA00011915"/>
    </source>
</evidence>
<dbReference type="RefSeq" id="WP_158078950.1">
    <property type="nucleotide sequence ID" value="NZ_CAACXO010000041.1"/>
</dbReference>
<evidence type="ECO:0000313" key="5">
    <source>
        <dbReference type="EMBL" id="STZ10216.1"/>
    </source>
</evidence>
<dbReference type="EMBL" id="UGQE01000001">
    <property type="protein sequence ID" value="STZ10216.1"/>
    <property type="molecule type" value="Genomic_DNA"/>
</dbReference>